<feature type="transmembrane region" description="Helical" evidence="6">
    <location>
        <begin position="387"/>
        <end position="405"/>
    </location>
</feature>
<organism evidence="8 9">
    <name type="scientific">Macrophomina phaseolina</name>
    <dbReference type="NCBI Taxonomy" id="35725"/>
    <lineage>
        <taxon>Eukaryota</taxon>
        <taxon>Fungi</taxon>
        <taxon>Dikarya</taxon>
        <taxon>Ascomycota</taxon>
        <taxon>Pezizomycotina</taxon>
        <taxon>Dothideomycetes</taxon>
        <taxon>Dothideomycetes incertae sedis</taxon>
        <taxon>Botryosphaeriales</taxon>
        <taxon>Botryosphaeriaceae</taxon>
        <taxon>Macrophomina</taxon>
    </lineage>
</organism>
<protein>
    <submittedName>
        <fullName evidence="8">Major facilitator superfamily domain-containing protein</fullName>
    </submittedName>
</protein>
<feature type="transmembrane region" description="Helical" evidence="6">
    <location>
        <begin position="361"/>
        <end position="381"/>
    </location>
</feature>
<keyword evidence="9" id="KW-1185">Reference proteome</keyword>
<dbReference type="Proteomes" id="UP000774617">
    <property type="component" value="Unassembled WGS sequence"/>
</dbReference>
<feature type="transmembrane region" description="Helical" evidence="6">
    <location>
        <begin position="43"/>
        <end position="67"/>
    </location>
</feature>
<keyword evidence="2 6" id="KW-0812">Transmembrane</keyword>
<name>A0ABQ8GVB8_9PEZI</name>
<keyword evidence="4 6" id="KW-0472">Membrane</keyword>
<keyword evidence="3 6" id="KW-1133">Transmembrane helix</keyword>
<dbReference type="InterPro" id="IPR011701">
    <property type="entry name" value="MFS"/>
</dbReference>
<dbReference type="SUPFAM" id="SSF103473">
    <property type="entry name" value="MFS general substrate transporter"/>
    <property type="match status" value="1"/>
</dbReference>
<dbReference type="Pfam" id="PF07690">
    <property type="entry name" value="MFS_1"/>
    <property type="match status" value="1"/>
</dbReference>
<feature type="transmembrane region" description="Helical" evidence="6">
    <location>
        <begin position="79"/>
        <end position="98"/>
    </location>
</feature>
<evidence type="ECO:0000256" key="4">
    <source>
        <dbReference type="ARBA" id="ARBA00023136"/>
    </source>
</evidence>
<evidence type="ECO:0000256" key="6">
    <source>
        <dbReference type="SAM" id="Phobius"/>
    </source>
</evidence>
<evidence type="ECO:0000256" key="1">
    <source>
        <dbReference type="ARBA" id="ARBA00004141"/>
    </source>
</evidence>
<sequence>MELPKMEHSKSEQLSAPQQLSSSSETDQDSVGQAYIHGWRLHLLSLSVALCMFLVNIEVSIVGTSLVSISDDLHGFDQAGWVVTGYLITYTSMIIIWAKLSDIFGRKLATTTSVAIFVAFSGGCGAAQSMNQLIICRVFQGIGAAGCSALALTVAYEMVPKEKYPVQAAQLAAATAFGSLVGPLIGGGASQNSQWRWVFLFNVPAGVVTILLLFLMLPANFPHQGDPSYHPPSWRQRLSGPSLARLDVSGAFLLLGATMLLVAVLLEGGVSIAWSSATSIVLFVVSGVMWIAFVTNEWFLTSDKFRTEPIFPWRFLQDRAWMGTLLLSMLSGIPYNIIVIDIPQRFQAVSSLTPFDAGVRLLPFNFLISFATVLINIVAGATGIPPIYLLFFGSIVQLIGLALFCTLPTDGTIPAAIYGYQVLSGFGIGCVMGILLQIPPHVVQKRDTAISSGALLQFRVFGGALGLSITTSAMNNYLSSHLPDAVGGTSSSTFLQSVEAIRQYPQDVQAQIIRAFAEGYNLQMKIMAGIAGFQVLVVGMLWRNPQIRVVSRKKATQEVTAELAEGK</sequence>
<dbReference type="PROSITE" id="PS50850">
    <property type="entry name" value="MFS"/>
    <property type="match status" value="1"/>
</dbReference>
<feature type="transmembrane region" description="Helical" evidence="6">
    <location>
        <begin position="168"/>
        <end position="185"/>
    </location>
</feature>
<comment type="caution">
    <text evidence="8">The sequence shown here is derived from an EMBL/GenBank/DDBJ whole genome shotgun (WGS) entry which is preliminary data.</text>
</comment>
<feature type="transmembrane region" description="Helical" evidence="6">
    <location>
        <begin position="138"/>
        <end position="156"/>
    </location>
</feature>
<comment type="subcellular location">
    <subcellularLocation>
        <location evidence="1">Membrane</location>
        <topology evidence="1">Multi-pass membrane protein</topology>
    </subcellularLocation>
</comment>
<evidence type="ECO:0000313" key="8">
    <source>
        <dbReference type="EMBL" id="KAH7063495.1"/>
    </source>
</evidence>
<evidence type="ECO:0000256" key="5">
    <source>
        <dbReference type="SAM" id="MobiDB-lite"/>
    </source>
</evidence>
<accession>A0ABQ8GVB8</accession>
<evidence type="ECO:0000256" key="2">
    <source>
        <dbReference type="ARBA" id="ARBA00022692"/>
    </source>
</evidence>
<feature type="transmembrane region" description="Helical" evidence="6">
    <location>
        <begin position="248"/>
        <end position="268"/>
    </location>
</feature>
<dbReference type="Gene3D" id="1.20.1720.10">
    <property type="entry name" value="Multidrug resistance protein D"/>
    <property type="match status" value="1"/>
</dbReference>
<feature type="transmembrane region" description="Helical" evidence="6">
    <location>
        <begin position="197"/>
        <end position="217"/>
    </location>
</feature>
<evidence type="ECO:0000259" key="7">
    <source>
        <dbReference type="PROSITE" id="PS50850"/>
    </source>
</evidence>
<gene>
    <name evidence="8" type="ORF">B0J12DRAFT_643023</name>
</gene>
<evidence type="ECO:0000313" key="9">
    <source>
        <dbReference type="Proteomes" id="UP000774617"/>
    </source>
</evidence>
<feature type="transmembrane region" description="Helical" evidence="6">
    <location>
        <begin position="280"/>
        <end position="300"/>
    </location>
</feature>
<evidence type="ECO:0000256" key="3">
    <source>
        <dbReference type="ARBA" id="ARBA00022989"/>
    </source>
</evidence>
<feature type="domain" description="Major facilitator superfamily (MFS) profile" evidence="7">
    <location>
        <begin position="44"/>
        <end position="546"/>
    </location>
</feature>
<feature type="transmembrane region" description="Helical" evidence="6">
    <location>
        <begin position="417"/>
        <end position="438"/>
    </location>
</feature>
<dbReference type="PANTHER" id="PTHR23501:SF43">
    <property type="entry name" value="MULTIDRUG TRANSPORTER, PUTATIVE (AFU_ORTHOLOGUE AFUA_6G03040)-RELATED"/>
    <property type="match status" value="1"/>
</dbReference>
<proteinExistence type="predicted"/>
<feature type="compositionally biased region" description="Low complexity" evidence="5">
    <location>
        <begin position="12"/>
        <end position="25"/>
    </location>
</feature>
<feature type="transmembrane region" description="Helical" evidence="6">
    <location>
        <begin position="526"/>
        <end position="544"/>
    </location>
</feature>
<reference evidence="8 9" key="1">
    <citation type="journal article" date="2021" name="Nat. Commun.">
        <title>Genetic determinants of endophytism in the Arabidopsis root mycobiome.</title>
        <authorList>
            <person name="Mesny F."/>
            <person name="Miyauchi S."/>
            <person name="Thiergart T."/>
            <person name="Pickel B."/>
            <person name="Atanasova L."/>
            <person name="Karlsson M."/>
            <person name="Huettel B."/>
            <person name="Barry K.W."/>
            <person name="Haridas S."/>
            <person name="Chen C."/>
            <person name="Bauer D."/>
            <person name="Andreopoulos W."/>
            <person name="Pangilinan J."/>
            <person name="LaButti K."/>
            <person name="Riley R."/>
            <person name="Lipzen A."/>
            <person name="Clum A."/>
            <person name="Drula E."/>
            <person name="Henrissat B."/>
            <person name="Kohler A."/>
            <person name="Grigoriev I.V."/>
            <person name="Martin F.M."/>
            <person name="Hacquard S."/>
        </authorList>
    </citation>
    <scope>NUCLEOTIDE SEQUENCE [LARGE SCALE GENOMIC DNA]</scope>
    <source>
        <strain evidence="8 9">MPI-SDFR-AT-0080</strain>
    </source>
</reference>
<dbReference type="InterPro" id="IPR020846">
    <property type="entry name" value="MFS_dom"/>
</dbReference>
<feature type="compositionally biased region" description="Basic and acidic residues" evidence="5">
    <location>
        <begin position="1"/>
        <end position="11"/>
    </location>
</feature>
<dbReference type="PANTHER" id="PTHR23501">
    <property type="entry name" value="MAJOR FACILITATOR SUPERFAMILY"/>
    <property type="match status" value="1"/>
</dbReference>
<feature type="region of interest" description="Disordered" evidence="5">
    <location>
        <begin position="1"/>
        <end position="26"/>
    </location>
</feature>
<dbReference type="InterPro" id="IPR036259">
    <property type="entry name" value="MFS_trans_sf"/>
</dbReference>
<dbReference type="EMBL" id="JAGTJR010000002">
    <property type="protein sequence ID" value="KAH7063495.1"/>
    <property type="molecule type" value="Genomic_DNA"/>
</dbReference>
<feature type="transmembrane region" description="Helical" evidence="6">
    <location>
        <begin position="320"/>
        <end position="340"/>
    </location>
</feature>